<keyword evidence="2" id="KW-1185">Reference proteome</keyword>
<dbReference type="AlphaFoldDB" id="A0A8J4TLZ7"/>
<organism evidence="1 2">
    <name type="scientific">Clarias magur</name>
    <name type="common">Asian catfish</name>
    <name type="synonym">Macropteronotus magur</name>
    <dbReference type="NCBI Taxonomy" id="1594786"/>
    <lineage>
        <taxon>Eukaryota</taxon>
        <taxon>Metazoa</taxon>
        <taxon>Chordata</taxon>
        <taxon>Craniata</taxon>
        <taxon>Vertebrata</taxon>
        <taxon>Euteleostomi</taxon>
        <taxon>Actinopterygii</taxon>
        <taxon>Neopterygii</taxon>
        <taxon>Teleostei</taxon>
        <taxon>Ostariophysi</taxon>
        <taxon>Siluriformes</taxon>
        <taxon>Clariidae</taxon>
        <taxon>Clarias</taxon>
    </lineage>
</organism>
<gene>
    <name evidence="1" type="ORF">DAT39_017069</name>
</gene>
<dbReference type="EMBL" id="QNUK01000445">
    <property type="protein sequence ID" value="KAF5893233.1"/>
    <property type="molecule type" value="Genomic_DNA"/>
</dbReference>
<accession>A0A8J4TLZ7</accession>
<protein>
    <submittedName>
        <fullName evidence="1">Uncharacterized protein</fullName>
    </submittedName>
</protein>
<sequence length="72" mass="8590">MAKPTTSVHGAFYRRFCRDLRTMENSSRSSDWKRIFVQRYVESKTLMSCWSLRTHFACLDYAMNLVFRQSSP</sequence>
<name>A0A8J4TLZ7_CLAMG</name>
<dbReference type="Proteomes" id="UP000727407">
    <property type="component" value="Unassembled WGS sequence"/>
</dbReference>
<comment type="caution">
    <text evidence="1">The sequence shown here is derived from an EMBL/GenBank/DDBJ whole genome shotgun (WGS) entry which is preliminary data.</text>
</comment>
<proteinExistence type="predicted"/>
<evidence type="ECO:0000313" key="2">
    <source>
        <dbReference type="Proteomes" id="UP000727407"/>
    </source>
</evidence>
<evidence type="ECO:0000313" key="1">
    <source>
        <dbReference type="EMBL" id="KAF5893233.1"/>
    </source>
</evidence>
<reference evidence="1" key="1">
    <citation type="submission" date="2020-07" db="EMBL/GenBank/DDBJ databases">
        <title>Clarias magur genome sequencing, assembly and annotation.</title>
        <authorList>
            <person name="Kushwaha B."/>
            <person name="Kumar R."/>
            <person name="Das P."/>
            <person name="Joshi C.G."/>
            <person name="Kumar D."/>
            <person name="Nagpure N.S."/>
            <person name="Pandey M."/>
            <person name="Agarwal S."/>
            <person name="Srivastava S."/>
            <person name="Singh M."/>
            <person name="Sahoo L."/>
            <person name="Jayasankar P."/>
            <person name="Meher P.K."/>
            <person name="Koringa P.G."/>
            <person name="Iquebal M.A."/>
            <person name="Das S.P."/>
            <person name="Bit A."/>
            <person name="Patnaik S."/>
            <person name="Patel N."/>
            <person name="Shah T.M."/>
            <person name="Hinsu A."/>
            <person name="Jena J.K."/>
        </authorList>
    </citation>
    <scope>NUCLEOTIDE SEQUENCE</scope>
    <source>
        <strain evidence="1">CIFAMagur01</strain>
        <tissue evidence="1">Testis</tissue>
    </source>
</reference>